<dbReference type="EMBL" id="JAGYPM010000005">
    <property type="protein sequence ID" value="MBS4192535.1"/>
    <property type="molecule type" value="Genomic_DNA"/>
</dbReference>
<dbReference type="PROSITE" id="PS51462">
    <property type="entry name" value="NUDIX"/>
    <property type="match status" value="1"/>
</dbReference>
<dbReference type="PANTHER" id="PTHR43046:SF14">
    <property type="entry name" value="MUTT_NUDIX FAMILY PROTEIN"/>
    <property type="match status" value="1"/>
</dbReference>
<comment type="cofactor">
    <cofactor evidence="1">
        <name>Mg(2+)</name>
        <dbReference type="ChEBI" id="CHEBI:18420"/>
    </cofactor>
</comment>
<organism evidence="4 5">
    <name type="scientific">Cytobacillus citreus</name>
    <dbReference type="NCBI Taxonomy" id="2833586"/>
    <lineage>
        <taxon>Bacteria</taxon>
        <taxon>Bacillati</taxon>
        <taxon>Bacillota</taxon>
        <taxon>Bacilli</taxon>
        <taxon>Bacillales</taxon>
        <taxon>Bacillaceae</taxon>
        <taxon>Cytobacillus</taxon>
    </lineage>
</organism>
<evidence type="ECO:0000256" key="2">
    <source>
        <dbReference type="ARBA" id="ARBA00022801"/>
    </source>
</evidence>
<dbReference type="GO" id="GO:0016787">
    <property type="term" value="F:hydrolase activity"/>
    <property type="evidence" value="ECO:0007669"/>
    <property type="project" value="UniProtKB-KW"/>
</dbReference>
<gene>
    <name evidence="4" type="ORF">KHA94_20540</name>
</gene>
<evidence type="ECO:0000313" key="4">
    <source>
        <dbReference type="EMBL" id="MBS4192535.1"/>
    </source>
</evidence>
<dbReference type="Proteomes" id="UP000681027">
    <property type="component" value="Unassembled WGS sequence"/>
</dbReference>
<dbReference type="PANTHER" id="PTHR43046">
    <property type="entry name" value="GDP-MANNOSE MANNOSYL HYDROLASE"/>
    <property type="match status" value="1"/>
</dbReference>
<dbReference type="InterPro" id="IPR015797">
    <property type="entry name" value="NUDIX_hydrolase-like_dom_sf"/>
</dbReference>
<keyword evidence="2 4" id="KW-0378">Hydrolase</keyword>
<evidence type="ECO:0000313" key="5">
    <source>
        <dbReference type="Proteomes" id="UP000681027"/>
    </source>
</evidence>
<comment type="caution">
    <text evidence="4">The sequence shown here is derived from an EMBL/GenBank/DDBJ whole genome shotgun (WGS) entry which is preliminary data.</text>
</comment>
<name>A0ABS5NXG2_9BACI</name>
<dbReference type="Gene3D" id="3.90.79.10">
    <property type="entry name" value="Nucleoside Triphosphate Pyrophosphohydrolase"/>
    <property type="match status" value="1"/>
</dbReference>
<accession>A0ABS5NXG2</accession>
<dbReference type="SUPFAM" id="SSF55811">
    <property type="entry name" value="Nudix"/>
    <property type="match status" value="1"/>
</dbReference>
<feature type="domain" description="Nudix hydrolase" evidence="3">
    <location>
        <begin position="11"/>
        <end position="146"/>
    </location>
</feature>
<sequence length="159" mass="18627">MDVVFQTESAVFNFRVAGIWIVDHHVLLHRNVDDVNWALPGGRVVIGEDTQTSIAREFAEELGAQVTAERLLWTNENFFTYKGKEFHELAFYYKISSEETARFFKTESFNGLEGDRWIYQWMPIDEINKIVLFPEFLKEGIKEMPEYTQHIVDRAKSSI</sequence>
<dbReference type="RefSeq" id="WP_213103992.1">
    <property type="nucleotide sequence ID" value="NZ_JAGYPM010000005.1"/>
</dbReference>
<reference evidence="4 5" key="1">
    <citation type="submission" date="2021-05" db="EMBL/GenBank/DDBJ databases">
        <title>Novel Bacillus species.</title>
        <authorList>
            <person name="Liu G."/>
        </authorList>
    </citation>
    <scope>NUCLEOTIDE SEQUENCE [LARGE SCALE GENOMIC DNA]</scope>
    <source>
        <strain evidence="4 5">FJAT-49705</strain>
    </source>
</reference>
<proteinExistence type="predicted"/>
<protein>
    <submittedName>
        <fullName evidence="4">NUDIX hydrolase</fullName>
    </submittedName>
</protein>
<dbReference type="CDD" id="cd04688">
    <property type="entry name" value="NUDIX_Hydrolase"/>
    <property type="match status" value="1"/>
</dbReference>
<evidence type="ECO:0000259" key="3">
    <source>
        <dbReference type="PROSITE" id="PS51462"/>
    </source>
</evidence>
<keyword evidence="5" id="KW-1185">Reference proteome</keyword>
<evidence type="ECO:0000256" key="1">
    <source>
        <dbReference type="ARBA" id="ARBA00001946"/>
    </source>
</evidence>
<dbReference type="InterPro" id="IPR000086">
    <property type="entry name" value="NUDIX_hydrolase_dom"/>
</dbReference>
<dbReference type="Pfam" id="PF00293">
    <property type="entry name" value="NUDIX"/>
    <property type="match status" value="1"/>
</dbReference>